<feature type="non-terminal residue" evidence="2">
    <location>
        <position position="67"/>
    </location>
</feature>
<dbReference type="AlphaFoldDB" id="A0A061RVI5"/>
<feature type="region of interest" description="Disordered" evidence="1">
    <location>
        <begin position="43"/>
        <end position="67"/>
    </location>
</feature>
<name>A0A061RVI5_9CHLO</name>
<feature type="compositionally biased region" description="Basic residues" evidence="1">
    <location>
        <begin position="1"/>
        <end position="16"/>
    </location>
</feature>
<evidence type="ECO:0000313" key="2">
    <source>
        <dbReference type="EMBL" id="JAC74769.1"/>
    </source>
</evidence>
<dbReference type="EMBL" id="GBEZ01010966">
    <property type="protein sequence ID" value="JAC74769.1"/>
    <property type="molecule type" value="Transcribed_RNA"/>
</dbReference>
<protein>
    <submittedName>
        <fullName evidence="2">Uncharacterized protein</fullName>
    </submittedName>
</protein>
<evidence type="ECO:0000256" key="1">
    <source>
        <dbReference type="SAM" id="MobiDB-lite"/>
    </source>
</evidence>
<accession>A0A061RVI5</accession>
<organism evidence="2">
    <name type="scientific">Tetraselmis sp. GSL018</name>
    <dbReference type="NCBI Taxonomy" id="582737"/>
    <lineage>
        <taxon>Eukaryota</taxon>
        <taxon>Viridiplantae</taxon>
        <taxon>Chlorophyta</taxon>
        <taxon>core chlorophytes</taxon>
        <taxon>Chlorodendrophyceae</taxon>
        <taxon>Chlorodendrales</taxon>
        <taxon>Chlorodendraceae</taxon>
        <taxon>Tetraselmis</taxon>
    </lineage>
</organism>
<gene>
    <name evidence="2" type="ORF">TSPGSL018_25058</name>
</gene>
<proteinExistence type="predicted"/>
<sequence length="67" mass="7624">MSRKFSRRAQMLKKARPIPDHTQCFDQGGDAFHVPRDRRCICKGPQDDKRGGGLAMQSVEIVGREPR</sequence>
<feature type="region of interest" description="Disordered" evidence="1">
    <location>
        <begin position="1"/>
        <end position="20"/>
    </location>
</feature>
<reference evidence="2" key="1">
    <citation type="submission" date="2014-05" db="EMBL/GenBank/DDBJ databases">
        <title>The transcriptome of the halophilic microalga Tetraselmis sp. GSL018 isolated from the Great Salt Lake, Utah.</title>
        <authorList>
            <person name="Jinkerson R.E."/>
            <person name="D'Adamo S."/>
            <person name="Posewitz M.C."/>
        </authorList>
    </citation>
    <scope>NUCLEOTIDE SEQUENCE</scope>
    <source>
        <strain evidence="2">GSL018</strain>
    </source>
</reference>